<protein>
    <submittedName>
        <fullName evidence="1">Uncharacterized protein</fullName>
    </submittedName>
</protein>
<dbReference type="AlphaFoldDB" id="A0A699YEM5"/>
<comment type="caution">
    <text evidence="1">The sequence shown here is derived from an EMBL/GenBank/DDBJ whole genome shotgun (WGS) entry which is preliminary data.</text>
</comment>
<name>A0A699YEM5_HAELA</name>
<reference evidence="1 2" key="1">
    <citation type="submission" date="2020-02" db="EMBL/GenBank/DDBJ databases">
        <title>Draft genome sequence of Haematococcus lacustris strain NIES-144.</title>
        <authorList>
            <person name="Morimoto D."/>
            <person name="Nakagawa S."/>
            <person name="Yoshida T."/>
            <person name="Sawayama S."/>
        </authorList>
    </citation>
    <scope>NUCLEOTIDE SEQUENCE [LARGE SCALE GENOMIC DNA]</scope>
    <source>
        <strain evidence="1 2">NIES-144</strain>
    </source>
</reference>
<gene>
    <name evidence="1" type="ORF">HaLaN_03476</name>
</gene>
<proteinExistence type="predicted"/>
<evidence type="ECO:0000313" key="2">
    <source>
        <dbReference type="Proteomes" id="UP000485058"/>
    </source>
</evidence>
<dbReference type="Proteomes" id="UP000485058">
    <property type="component" value="Unassembled WGS sequence"/>
</dbReference>
<evidence type="ECO:0000313" key="1">
    <source>
        <dbReference type="EMBL" id="GFH08503.1"/>
    </source>
</evidence>
<sequence length="241" mass="25211">MPWLSAGGQAGRQPAGSLWLLRLPAEGAPVSSRRAGELVGWWAGGQVQNALVVSRRAGKQAGRPEQGCPLDNGQAESEAPRWLPLAAEAVRPPPRTYLPPRPPAALLEWRSCVLRCAWPLAAVLPGQGTTAETLMTPPTPCPPACCHARAPHPLSSSRGGGHTADQGQAHRCDWGGWCQHSCCKAGAYHHSPSQPQAELLEQCAPCPTCSGSAAVGSQCLPPSLRPPGPGQCGHRPSLLCP</sequence>
<accession>A0A699YEM5</accession>
<dbReference type="EMBL" id="BLLF01000165">
    <property type="protein sequence ID" value="GFH08503.1"/>
    <property type="molecule type" value="Genomic_DNA"/>
</dbReference>
<keyword evidence="2" id="KW-1185">Reference proteome</keyword>
<organism evidence="1 2">
    <name type="scientific">Haematococcus lacustris</name>
    <name type="common">Green alga</name>
    <name type="synonym">Haematococcus pluvialis</name>
    <dbReference type="NCBI Taxonomy" id="44745"/>
    <lineage>
        <taxon>Eukaryota</taxon>
        <taxon>Viridiplantae</taxon>
        <taxon>Chlorophyta</taxon>
        <taxon>core chlorophytes</taxon>
        <taxon>Chlorophyceae</taxon>
        <taxon>CS clade</taxon>
        <taxon>Chlamydomonadales</taxon>
        <taxon>Haematococcaceae</taxon>
        <taxon>Haematococcus</taxon>
    </lineage>
</organism>